<dbReference type="EMBL" id="JADKMA010000004">
    <property type="protein sequence ID" value="MBO8190342.1"/>
    <property type="molecule type" value="Genomic_DNA"/>
</dbReference>
<keyword evidence="3" id="KW-1185">Reference proteome</keyword>
<sequence>MPPELPSGGKSIDLRVGKRLLWLGEAAYPLHNLVRVYTTEFKPKRWEAFWHFVIGGAIALWVANVEPGLWGVGLVVVILLFARFLKVLISPSKYALAIDTSGTASAVVTLPDREELRGLVGALVEAVENPEKELHVRVESVKFNLREYNYGDKVNMYGGLGNVGVLKK</sequence>
<organism evidence="2 3">
    <name type="scientific">Streptomyces oryzae</name>
    <dbReference type="NCBI Taxonomy" id="1434886"/>
    <lineage>
        <taxon>Bacteria</taxon>
        <taxon>Bacillati</taxon>
        <taxon>Actinomycetota</taxon>
        <taxon>Actinomycetes</taxon>
        <taxon>Kitasatosporales</taxon>
        <taxon>Streptomycetaceae</taxon>
        <taxon>Streptomyces</taxon>
    </lineage>
</organism>
<keyword evidence="1" id="KW-0812">Transmembrane</keyword>
<keyword evidence="1" id="KW-1133">Transmembrane helix</keyword>
<evidence type="ECO:0000256" key="1">
    <source>
        <dbReference type="SAM" id="Phobius"/>
    </source>
</evidence>
<name>A0ABS3X5G2_9ACTN</name>
<comment type="caution">
    <text evidence="2">The sequence shown here is derived from an EMBL/GenBank/DDBJ whole genome shotgun (WGS) entry which is preliminary data.</text>
</comment>
<dbReference type="Pfam" id="PF19744">
    <property type="entry name" value="DUF6232"/>
    <property type="match status" value="1"/>
</dbReference>
<gene>
    <name evidence="2" type="ORF">ITI46_01220</name>
</gene>
<reference evidence="2 3" key="1">
    <citation type="submission" date="2020-11" db="EMBL/GenBank/DDBJ databases">
        <title>Streptomyces spirodelae sp. nov., isolated from duckweed.</title>
        <authorList>
            <person name="Saimee Y."/>
            <person name="Duangmal K."/>
        </authorList>
    </citation>
    <scope>NUCLEOTIDE SEQUENCE [LARGE SCALE GENOMIC DNA]</scope>
    <source>
        <strain evidence="2 3">S16-07</strain>
    </source>
</reference>
<protein>
    <submittedName>
        <fullName evidence="2">Uncharacterized protein</fullName>
    </submittedName>
</protein>
<dbReference type="Proteomes" id="UP001519064">
    <property type="component" value="Unassembled WGS sequence"/>
</dbReference>
<keyword evidence="1" id="KW-0472">Membrane</keyword>
<accession>A0ABS3X5G2</accession>
<dbReference type="InterPro" id="IPR045629">
    <property type="entry name" value="DUF6232"/>
</dbReference>
<dbReference type="RefSeq" id="WP_209237265.1">
    <property type="nucleotide sequence ID" value="NZ_JADKMA010000004.1"/>
</dbReference>
<evidence type="ECO:0000313" key="2">
    <source>
        <dbReference type="EMBL" id="MBO8190342.1"/>
    </source>
</evidence>
<feature type="transmembrane region" description="Helical" evidence="1">
    <location>
        <begin position="46"/>
        <end position="63"/>
    </location>
</feature>
<proteinExistence type="predicted"/>
<evidence type="ECO:0000313" key="3">
    <source>
        <dbReference type="Proteomes" id="UP001519064"/>
    </source>
</evidence>
<feature type="transmembrane region" description="Helical" evidence="1">
    <location>
        <begin position="69"/>
        <end position="89"/>
    </location>
</feature>